<evidence type="ECO:0000256" key="1">
    <source>
        <dbReference type="SAM" id="Phobius"/>
    </source>
</evidence>
<feature type="transmembrane region" description="Helical" evidence="1">
    <location>
        <begin position="182"/>
        <end position="201"/>
    </location>
</feature>
<dbReference type="Gene3D" id="3.30.70.270">
    <property type="match status" value="1"/>
</dbReference>
<feature type="domain" description="EAL" evidence="2">
    <location>
        <begin position="510"/>
        <end position="762"/>
    </location>
</feature>
<dbReference type="InterPro" id="IPR043128">
    <property type="entry name" value="Rev_trsase/Diguanyl_cyclase"/>
</dbReference>
<dbReference type="SUPFAM" id="SSF55073">
    <property type="entry name" value="Nucleotide cyclase"/>
    <property type="match status" value="1"/>
</dbReference>
<dbReference type="InterPro" id="IPR035919">
    <property type="entry name" value="EAL_sf"/>
</dbReference>
<dbReference type="FunFam" id="3.30.70.270:FF:000001">
    <property type="entry name" value="Diguanylate cyclase domain protein"/>
    <property type="match status" value="1"/>
</dbReference>
<keyword evidence="1" id="KW-0812">Transmembrane</keyword>
<organism evidence="4 5">
    <name type="scientific">Halalkalibacillus sediminis</name>
    <dbReference type="NCBI Taxonomy" id="2018042"/>
    <lineage>
        <taxon>Bacteria</taxon>
        <taxon>Bacillati</taxon>
        <taxon>Bacillota</taxon>
        <taxon>Bacilli</taxon>
        <taxon>Bacillales</taxon>
        <taxon>Bacillaceae</taxon>
        <taxon>Halalkalibacillus</taxon>
    </lineage>
</organism>
<feature type="transmembrane region" description="Helical" evidence="1">
    <location>
        <begin position="305"/>
        <end position="324"/>
    </location>
</feature>
<name>A0A2I0QR27_9BACI</name>
<gene>
    <name evidence="4" type="ORF">CEY16_13280</name>
</gene>
<evidence type="ECO:0000259" key="2">
    <source>
        <dbReference type="PROSITE" id="PS50883"/>
    </source>
</evidence>
<dbReference type="Gene3D" id="3.20.20.450">
    <property type="entry name" value="EAL domain"/>
    <property type="match status" value="1"/>
</dbReference>
<evidence type="ECO:0000259" key="3">
    <source>
        <dbReference type="PROSITE" id="PS50887"/>
    </source>
</evidence>
<dbReference type="CDD" id="cd01949">
    <property type="entry name" value="GGDEF"/>
    <property type="match status" value="1"/>
</dbReference>
<dbReference type="CDD" id="cd01948">
    <property type="entry name" value="EAL"/>
    <property type="match status" value="1"/>
</dbReference>
<sequence>MKLSFCRGEKEVGDAMQSSKISAMILIVLFTLISYAWIFIFTGNEWMMLLGAYIFPIIGGSLSLFWLVNAYRTLTGSRKYFWLLLGIGVLFYISSNLVGLYALLIQESSAYPDLASVLWLIGYGIFLIALIYKMQIISISNSNSQFVYNILIFMTIAAAISGHYLIQPIFEQSEFVLSNFTLLYPILNLSILFVTISLYYLTRALEDRRVIILLVSGFLVQIFADSVYVYSYVNEEYLLGGWIDPIWTIAILLIGFASFYVQERTDTAVWKESKYFKFRNTLYPYLSATLLSILVIDSYQWNLNALSIGMVVVFLLIVIRQYFVMRQNEILMSKFRRLAYYDSLTGLRNRTKFNKDLKHIVSEAQKSNTVLALILIDLDRFKNVNDAFGHDVGDQLLQGVAKRLQNSLGKGERLYRLGGDEFIIIIPNLSGNICESRASTILEGFRSHFLVEEHEILMTPSIGISHYPRVGEDEETLLKNADAAMYLAKKSGKNNYEFYTPELNKTMTRKTKIERELRSAIDKNQMELFYQPQVDLNTGEIVSVEALLRWKHPELGYIPPDEFIPMAEESGQIVPIGEWVLKDACKQNKTWQEEGHPKIIIAVNVSVRQFQYGNFIQKVEETLRENALDPQYLKLEITESIIQNINESIMVMERLNELGVKTSIDDFGKGFSSLSVLKNLPIDTIKIDKSFINDIGDKTSEAMVKTVIDLGLNLNLNVIAEGIEEEHQVNKLLENKCFVGQGYYYSRPVPAEEFVKLLMERTLIY</sequence>
<dbReference type="FunFam" id="3.20.20.450:FF:000001">
    <property type="entry name" value="Cyclic di-GMP phosphodiesterase yahA"/>
    <property type="match status" value="1"/>
</dbReference>
<feature type="transmembrane region" description="Helical" evidence="1">
    <location>
        <begin position="210"/>
        <end position="230"/>
    </location>
</feature>
<dbReference type="SUPFAM" id="SSF141868">
    <property type="entry name" value="EAL domain-like"/>
    <property type="match status" value="1"/>
</dbReference>
<keyword evidence="5" id="KW-1185">Reference proteome</keyword>
<dbReference type="SMART" id="SM00052">
    <property type="entry name" value="EAL"/>
    <property type="match status" value="1"/>
</dbReference>
<keyword evidence="1" id="KW-0472">Membrane</keyword>
<dbReference type="PANTHER" id="PTHR44757">
    <property type="entry name" value="DIGUANYLATE CYCLASE DGCP"/>
    <property type="match status" value="1"/>
</dbReference>
<dbReference type="AlphaFoldDB" id="A0A2I0QR27"/>
<dbReference type="InterPro" id="IPR052155">
    <property type="entry name" value="Biofilm_reg_signaling"/>
</dbReference>
<evidence type="ECO:0000313" key="5">
    <source>
        <dbReference type="Proteomes" id="UP000243524"/>
    </source>
</evidence>
<dbReference type="PROSITE" id="PS50887">
    <property type="entry name" value="GGDEF"/>
    <property type="match status" value="1"/>
</dbReference>
<dbReference type="InterPro" id="IPR001633">
    <property type="entry name" value="EAL_dom"/>
</dbReference>
<reference evidence="4 5" key="1">
    <citation type="submission" date="2017-06" db="EMBL/GenBank/DDBJ databases">
        <title>the draft geome sequence of Illustriluteabacillus marina B3227.</title>
        <authorList>
            <person name="He R.-H."/>
            <person name="Du Z.-J."/>
        </authorList>
    </citation>
    <scope>NUCLEOTIDE SEQUENCE [LARGE SCALE GENOMIC DNA]</scope>
    <source>
        <strain evidence="4 5">B3227</strain>
    </source>
</reference>
<dbReference type="NCBIfam" id="TIGR00254">
    <property type="entry name" value="GGDEF"/>
    <property type="match status" value="1"/>
</dbReference>
<keyword evidence="1" id="KW-1133">Transmembrane helix</keyword>
<dbReference type="Proteomes" id="UP000243524">
    <property type="component" value="Unassembled WGS sequence"/>
</dbReference>
<feature type="transmembrane region" description="Helical" evidence="1">
    <location>
        <begin position="282"/>
        <end position="299"/>
    </location>
</feature>
<feature type="transmembrane region" description="Helical" evidence="1">
    <location>
        <begin position="116"/>
        <end position="134"/>
    </location>
</feature>
<dbReference type="SMART" id="SM00267">
    <property type="entry name" value="GGDEF"/>
    <property type="match status" value="1"/>
</dbReference>
<feature type="transmembrane region" description="Helical" evidence="1">
    <location>
        <begin position="146"/>
        <end position="170"/>
    </location>
</feature>
<dbReference type="PROSITE" id="PS50883">
    <property type="entry name" value="EAL"/>
    <property type="match status" value="1"/>
</dbReference>
<feature type="transmembrane region" description="Helical" evidence="1">
    <location>
        <begin position="80"/>
        <end position="104"/>
    </location>
</feature>
<dbReference type="Pfam" id="PF00563">
    <property type="entry name" value="EAL"/>
    <property type="match status" value="1"/>
</dbReference>
<dbReference type="Pfam" id="PF00990">
    <property type="entry name" value="GGDEF"/>
    <property type="match status" value="1"/>
</dbReference>
<dbReference type="InterPro" id="IPR029787">
    <property type="entry name" value="Nucleotide_cyclase"/>
</dbReference>
<comment type="caution">
    <text evidence="4">The sequence shown here is derived from an EMBL/GenBank/DDBJ whole genome shotgun (WGS) entry which is preliminary data.</text>
</comment>
<dbReference type="InterPro" id="IPR000160">
    <property type="entry name" value="GGDEF_dom"/>
</dbReference>
<dbReference type="PANTHER" id="PTHR44757:SF2">
    <property type="entry name" value="BIOFILM ARCHITECTURE MAINTENANCE PROTEIN MBAA"/>
    <property type="match status" value="1"/>
</dbReference>
<feature type="transmembrane region" description="Helical" evidence="1">
    <location>
        <begin position="21"/>
        <end position="40"/>
    </location>
</feature>
<evidence type="ECO:0000313" key="4">
    <source>
        <dbReference type="EMBL" id="PKR76786.1"/>
    </source>
</evidence>
<feature type="domain" description="GGDEF" evidence="3">
    <location>
        <begin position="369"/>
        <end position="501"/>
    </location>
</feature>
<proteinExistence type="predicted"/>
<protein>
    <submittedName>
        <fullName evidence="4">GGDEF-domain containing protein</fullName>
    </submittedName>
</protein>
<accession>A0A2I0QR27</accession>
<feature type="transmembrane region" description="Helical" evidence="1">
    <location>
        <begin position="242"/>
        <end position="261"/>
    </location>
</feature>
<feature type="transmembrane region" description="Helical" evidence="1">
    <location>
        <begin position="46"/>
        <end position="68"/>
    </location>
</feature>
<dbReference type="EMBL" id="PJNH01000004">
    <property type="protein sequence ID" value="PKR76786.1"/>
    <property type="molecule type" value="Genomic_DNA"/>
</dbReference>